<evidence type="ECO:0000313" key="3">
    <source>
        <dbReference type="Proteomes" id="UP000001027"/>
    </source>
</evidence>
<name>A0A0H3LMC0_BORBR</name>
<dbReference type="EMBL" id="BX640444">
    <property type="protein sequence ID" value="CAE32988.1"/>
    <property type="molecule type" value="Genomic_DNA"/>
</dbReference>
<dbReference type="Proteomes" id="UP000001027">
    <property type="component" value="Chromosome"/>
</dbReference>
<organism evidence="2 3">
    <name type="scientific">Bordetella bronchiseptica (strain ATCC BAA-588 / NCTC 13252 / RB50)</name>
    <name type="common">Alcaligenes bronchisepticus</name>
    <dbReference type="NCBI Taxonomy" id="257310"/>
    <lineage>
        <taxon>Bacteria</taxon>
        <taxon>Pseudomonadati</taxon>
        <taxon>Pseudomonadota</taxon>
        <taxon>Betaproteobacteria</taxon>
        <taxon>Burkholderiales</taxon>
        <taxon>Alcaligenaceae</taxon>
        <taxon>Bordetella</taxon>
    </lineage>
</organism>
<dbReference type="KEGG" id="bbr:BB2494"/>
<evidence type="ECO:0000256" key="1">
    <source>
        <dbReference type="SAM" id="MobiDB-lite"/>
    </source>
</evidence>
<gene>
    <name evidence="2" type="ordered locus">BB2494</name>
</gene>
<protein>
    <submittedName>
        <fullName evidence="2">Uncharacterized protein</fullName>
    </submittedName>
</protein>
<dbReference type="RefSeq" id="WP_010926537.1">
    <property type="nucleotide sequence ID" value="NC_002927.3"/>
</dbReference>
<proteinExistence type="predicted"/>
<dbReference type="AlphaFoldDB" id="A0A0H3LMC0"/>
<sequence length="218" mass="24007">MSQPTQETIQDLLVRNIPRGLVMALEEAMLVGAQRAYAAARGMDDGHLPSVVGHLRHFHMNESFHRTLTVGGASPSPLRGNRIVTGRAGIFTLARFNTKYGTWNSARRSETRKQMSLANAAIEPLVQPGFFSEYVPPSDGVVFIVAGFAGSLHTQPETPISIDLAVPDRNMYGWLFREPITAFLKRYDQKSTTAQNDLAKPKLKKNIGKQQDKDGTGS</sequence>
<reference evidence="2 3" key="1">
    <citation type="journal article" date="2003" name="Nat. Genet.">
        <title>Comparative analysis of the genome sequences of Bordetella pertussis, Bordetella parapertussis and Bordetella bronchiseptica.</title>
        <authorList>
            <person name="Parkhill J."/>
            <person name="Sebaihia M."/>
            <person name="Preston A."/>
            <person name="Murphy L.D."/>
            <person name="Thomson N.R."/>
            <person name="Harris D.E."/>
            <person name="Holden M.T.G."/>
            <person name="Churcher C.M."/>
            <person name="Bentley S.D."/>
            <person name="Mungall K.L."/>
            <person name="Cerdeno-Tarraga A.-M."/>
            <person name="Temple L."/>
            <person name="James K.D."/>
            <person name="Harris B."/>
            <person name="Quail M.A."/>
            <person name="Achtman M."/>
            <person name="Atkin R."/>
            <person name="Baker S."/>
            <person name="Basham D."/>
            <person name="Bason N."/>
            <person name="Cherevach I."/>
            <person name="Chillingworth T."/>
            <person name="Collins M."/>
            <person name="Cronin A."/>
            <person name="Davis P."/>
            <person name="Doggett J."/>
            <person name="Feltwell T."/>
            <person name="Goble A."/>
            <person name="Hamlin N."/>
            <person name="Hauser H."/>
            <person name="Holroyd S."/>
            <person name="Jagels K."/>
            <person name="Leather S."/>
            <person name="Moule S."/>
            <person name="Norberczak H."/>
            <person name="O'Neil S."/>
            <person name="Ormond D."/>
            <person name="Price C."/>
            <person name="Rabbinowitsch E."/>
            <person name="Rutter S."/>
            <person name="Sanders M."/>
            <person name="Saunders D."/>
            <person name="Seeger K."/>
            <person name="Sharp S."/>
            <person name="Simmonds M."/>
            <person name="Skelton J."/>
            <person name="Squares R."/>
            <person name="Squares S."/>
            <person name="Stevens K."/>
            <person name="Unwin L."/>
            <person name="Whitehead S."/>
            <person name="Barrell B.G."/>
            <person name="Maskell D.J."/>
        </authorList>
    </citation>
    <scope>NUCLEOTIDE SEQUENCE [LARGE SCALE GENOMIC DNA]</scope>
    <source>
        <strain evidence="2 3">ATCC BAA-588 / NCTC 13252 / RB50</strain>
    </source>
</reference>
<accession>A0A0H3LMC0</accession>
<evidence type="ECO:0000313" key="2">
    <source>
        <dbReference type="EMBL" id="CAE32988.1"/>
    </source>
</evidence>
<feature type="region of interest" description="Disordered" evidence="1">
    <location>
        <begin position="193"/>
        <end position="218"/>
    </location>
</feature>
<dbReference type="eggNOG" id="ENOG502Z9UC">
    <property type="taxonomic scope" value="Bacteria"/>
</dbReference>
<dbReference type="HOGENOM" id="CLU_1419802_0_0_4"/>